<accession>A0A9D2L2C8</accession>
<dbReference type="Proteomes" id="UP000886858">
    <property type="component" value="Unassembled WGS sequence"/>
</dbReference>
<evidence type="ECO:0000256" key="3">
    <source>
        <dbReference type="RuleBase" id="RU361153"/>
    </source>
</evidence>
<comment type="caution">
    <text evidence="5">The sequence shown here is derived from an EMBL/GenBank/DDBJ whole genome shotgun (WGS) entry which is preliminary data.</text>
</comment>
<dbReference type="Gene3D" id="3.20.20.80">
    <property type="entry name" value="Glycosidases"/>
    <property type="match status" value="1"/>
</dbReference>
<dbReference type="SUPFAM" id="SSF51445">
    <property type="entry name" value="(Trans)glycosidases"/>
    <property type="match status" value="1"/>
</dbReference>
<organism evidence="5 6">
    <name type="scientific">Candidatus Eisenbergiella merdipullorum</name>
    <dbReference type="NCBI Taxonomy" id="2838553"/>
    <lineage>
        <taxon>Bacteria</taxon>
        <taxon>Bacillati</taxon>
        <taxon>Bacillota</taxon>
        <taxon>Clostridia</taxon>
        <taxon>Lachnospirales</taxon>
        <taxon>Lachnospiraceae</taxon>
        <taxon>Eisenbergiella</taxon>
    </lineage>
</organism>
<dbReference type="Pfam" id="PF00150">
    <property type="entry name" value="Cellulase"/>
    <property type="match status" value="1"/>
</dbReference>
<dbReference type="GO" id="GO:0004553">
    <property type="term" value="F:hydrolase activity, hydrolyzing O-glycosyl compounds"/>
    <property type="evidence" value="ECO:0007669"/>
    <property type="project" value="InterPro"/>
</dbReference>
<dbReference type="GO" id="GO:0000272">
    <property type="term" value="P:polysaccharide catabolic process"/>
    <property type="evidence" value="ECO:0007669"/>
    <property type="project" value="InterPro"/>
</dbReference>
<evidence type="ECO:0000256" key="2">
    <source>
        <dbReference type="ARBA" id="ARBA00023295"/>
    </source>
</evidence>
<gene>
    <name evidence="5" type="ORF">H9717_14470</name>
</gene>
<reference evidence="5" key="1">
    <citation type="journal article" date="2021" name="PeerJ">
        <title>Extensive microbial diversity within the chicken gut microbiome revealed by metagenomics and culture.</title>
        <authorList>
            <person name="Gilroy R."/>
            <person name="Ravi A."/>
            <person name="Getino M."/>
            <person name="Pursley I."/>
            <person name="Horton D.L."/>
            <person name="Alikhan N.F."/>
            <person name="Baker D."/>
            <person name="Gharbi K."/>
            <person name="Hall N."/>
            <person name="Watson M."/>
            <person name="Adriaenssens E.M."/>
            <person name="Foster-Nyarko E."/>
            <person name="Jarju S."/>
            <person name="Secka A."/>
            <person name="Antonio M."/>
            <person name="Oren A."/>
            <person name="Chaudhuri R.R."/>
            <person name="La Ragione R."/>
            <person name="Hildebrand F."/>
            <person name="Pallen M.J."/>
        </authorList>
    </citation>
    <scope>NUCLEOTIDE SEQUENCE</scope>
    <source>
        <strain evidence="5">CHK179-7159</strain>
    </source>
</reference>
<evidence type="ECO:0000256" key="1">
    <source>
        <dbReference type="ARBA" id="ARBA00022801"/>
    </source>
</evidence>
<dbReference type="InterPro" id="IPR001547">
    <property type="entry name" value="Glyco_hydro_5"/>
</dbReference>
<keyword evidence="1 3" id="KW-0378">Hydrolase</keyword>
<name>A0A9D2L2C8_9FIRM</name>
<proteinExistence type="inferred from homology"/>
<dbReference type="EMBL" id="DWYY01000167">
    <property type="protein sequence ID" value="HJA94291.1"/>
    <property type="molecule type" value="Genomic_DNA"/>
</dbReference>
<feature type="domain" description="Glycoside hydrolase family 5" evidence="4">
    <location>
        <begin position="47"/>
        <end position="252"/>
    </location>
</feature>
<keyword evidence="2 3" id="KW-0326">Glycosidase</keyword>
<reference evidence="5" key="2">
    <citation type="submission" date="2021-04" db="EMBL/GenBank/DDBJ databases">
        <authorList>
            <person name="Gilroy R."/>
        </authorList>
    </citation>
    <scope>NUCLEOTIDE SEQUENCE</scope>
    <source>
        <strain evidence="5">CHK179-7159</strain>
    </source>
</reference>
<sequence length="361" mass="42587">MDRWTKEQAWEWYLKQPWLRGCNFMSSDCCNRVDQWQEYGFEERMKTTERELELAASIGFNSIRLILQFEVWDQEHDGFLKRFDRYLELADRYGISSMICFGNDCTVPKKYYTPPKLGPQQVDIGYHGGRKDSPHGGLSGGPGYSILDEPELAEKFYGMVHEIISRYARDSRVVVWDLFNEPGNGRRGSLSLPYMERFFEIARGIGPMQPLTTGVHNTYALCRGELSEIETRALELSDVVSFHCYGSYDHMVRTIDILKKTYGRPMLCTEWLNRITHNDVQTIYPLFYLERIGCYNWGLVAGKYQTYEPWNGLWESYERGEARDIDFTKWQHDLFRPSLRPYDPKEIELIEQYNRYADEEK</sequence>
<evidence type="ECO:0000313" key="5">
    <source>
        <dbReference type="EMBL" id="HJA94291.1"/>
    </source>
</evidence>
<comment type="similarity">
    <text evidence="3">Belongs to the glycosyl hydrolase 5 (cellulase A) family.</text>
</comment>
<evidence type="ECO:0000313" key="6">
    <source>
        <dbReference type="Proteomes" id="UP000886858"/>
    </source>
</evidence>
<dbReference type="AlphaFoldDB" id="A0A9D2L2C8"/>
<protein>
    <submittedName>
        <fullName evidence="5">Cellulase family glycosylhydrolase</fullName>
    </submittedName>
</protein>
<evidence type="ECO:0000259" key="4">
    <source>
        <dbReference type="Pfam" id="PF00150"/>
    </source>
</evidence>
<dbReference type="InterPro" id="IPR017853">
    <property type="entry name" value="GH"/>
</dbReference>